<name>A0A158B3W4_9BURK</name>
<comment type="caution">
    <text evidence="3">The sequence shown here is derived from an EMBL/GenBank/DDBJ whole genome shotgun (WGS) entry which is preliminary data.</text>
</comment>
<evidence type="ECO:0000256" key="1">
    <source>
        <dbReference type="ARBA" id="ARBA00022729"/>
    </source>
</evidence>
<dbReference type="RefSeq" id="WP_061168343.1">
    <property type="nucleotide sequence ID" value="NZ_FCOA02000009.1"/>
</dbReference>
<keyword evidence="1" id="KW-0732">Signal</keyword>
<dbReference type="PANTHER" id="PTHR35936:SF17">
    <property type="entry name" value="ARGININE-BINDING EXTRACELLULAR PROTEIN ARTP"/>
    <property type="match status" value="1"/>
</dbReference>
<evidence type="ECO:0000313" key="3">
    <source>
        <dbReference type="EMBL" id="SAK64831.1"/>
    </source>
</evidence>
<dbReference type="Proteomes" id="UP000054851">
    <property type="component" value="Unassembled WGS sequence"/>
</dbReference>
<sequence length="245" mass="25941">MTISASLLNAFAPTGTLRASINLGNPILAHRTQSGEPGGVSVDLARELASRLGVPVAFSAFDTAAKSVETVTSEAADIGFFAIDPLRGAGIAFTAPYVLIEGCYLVRDASPLTRNEEVDREGNRIVVGKGSAYDLFLTREIKHAQILRAESSQAVVETFLRDDVEVAAGVKQQLEADAARTSGLRLLDGRFMVIQQAMGLPKSRGDEAAHYLRAFVEDAKRSGFVADALARHGVKGASVAPATQT</sequence>
<evidence type="ECO:0000259" key="2">
    <source>
        <dbReference type="SMART" id="SM00062"/>
    </source>
</evidence>
<dbReference type="OrthoDB" id="571173at2"/>
<gene>
    <name evidence="3" type="ORF">AWB79_03157</name>
</gene>
<evidence type="ECO:0000313" key="4">
    <source>
        <dbReference type="Proteomes" id="UP000054851"/>
    </source>
</evidence>
<reference evidence="3" key="1">
    <citation type="submission" date="2016-01" db="EMBL/GenBank/DDBJ databases">
        <authorList>
            <person name="Peeters C."/>
        </authorList>
    </citation>
    <scope>NUCLEOTIDE SEQUENCE</scope>
    <source>
        <strain evidence="3">LMG 29322</strain>
    </source>
</reference>
<accession>A0A158B3W4</accession>
<dbReference type="SMART" id="SM00062">
    <property type="entry name" value="PBPb"/>
    <property type="match status" value="1"/>
</dbReference>
<dbReference type="AlphaFoldDB" id="A0A158B3W4"/>
<dbReference type="Pfam" id="PF00497">
    <property type="entry name" value="SBP_bac_3"/>
    <property type="match status" value="1"/>
</dbReference>
<dbReference type="SUPFAM" id="SSF53850">
    <property type="entry name" value="Periplasmic binding protein-like II"/>
    <property type="match status" value="1"/>
</dbReference>
<proteinExistence type="predicted"/>
<dbReference type="InterPro" id="IPR001638">
    <property type="entry name" value="Solute-binding_3/MltF_N"/>
</dbReference>
<protein>
    <submittedName>
        <fullName evidence="3">ABC amino acid transporter, periplasmic ligand binding protein</fullName>
    </submittedName>
</protein>
<dbReference type="CDD" id="cd13623">
    <property type="entry name" value="PBP2_AA_hypothetical"/>
    <property type="match status" value="1"/>
</dbReference>
<dbReference type="PANTHER" id="PTHR35936">
    <property type="entry name" value="MEMBRANE-BOUND LYTIC MUREIN TRANSGLYCOSYLASE F"/>
    <property type="match status" value="1"/>
</dbReference>
<organism evidence="3 4">
    <name type="scientific">Caballeronia hypogeia</name>
    <dbReference type="NCBI Taxonomy" id="1777140"/>
    <lineage>
        <taxon>Bacteria</taxon>
        <taxon>Pseudomonadati</taxon>
        <taxon>Pseudomonadota</taxon>
        <taxon>Betaproteobacteria</taxon>
        <taxon>Burkholderiales</taxon>
        <taxon>Burkholderiaceae</taxon>
        <taxon>Caballeronia</taxon>
    </lineage>
</organism>
<keyword evidence="4" id="KW-1185">Reference proteome</keyword>
<dbReference type="STRING" id="1777140.AWB79_03157"/>
<dbReference type="EMBL" id="FCOA02000009">
    <property type="protein sequence ID" value="SAK64831.1"/>
    <property type="molecule type" value="Genomic_DNA"/>
</dbReference>
<dbReference type="Gene3D" id="3.40.190.10">
    <property type="entry name" value="Periplasmic binding protein-like II"/>
    <property type="match status" value="2"/>
</dbReference>
<feature type="domain" description="Solute-binding protein family 3/N-terminal" evidence="2">
    <location>
        <begin position="16"/>
        <end position="236"/>
    </location>
</feature>